<keyword evidence="2" id="KW-1185">Reference proteome</keyword>
<sequence length="96" mass="11142">MAVPALRKQHKGIPILIDRKAPRKRLSSRQLTFIVDLTLNFGRIRKFITASILICSNWILSYCNLLINTQRCRTNEFAVLRIIFPEKFLSIESPTL</sequence>
<dbReference type="EMBL" id="LKCN02000003">
    <property type="protein sequence ID" value="RCI15233.1"/>
    <property type="molecule type" value="Genomic_DNA"/>
</dbReference>
<protein>
    <submittedName>
        <fullName evidence="1">Uncharacterized protein</fullName>
    </submittedName>
</protein>
<organism evidence="1 2">
    <name type="scientific">Ophiocordyceps polyrhachis-furcata BCC 54312</name>
    <dbReference type="NCBI Taxonomy" id="1330021"/>
    <lineage>
        <taxon>Eukaryota</taxon>
        <taxon>Fungi</taxon>
        <taxon>Dikarya</taxon>
        <taxon>Ascomycota</taxon>
        <taxon>Pezizomycotina</taxon>
        <taxon>Sordariomycetes</taxon>
        <taxon>Hypocreomycetidae</taxon>
        <taxon>Hypocreales</taxon>
        <taxon>Ophiocordycipitaceae</taxon>
        <taxon>Ophiocordyceps</taxon>
    </lineage>
</organism>
<gene>
    <name evidence="1" type="ORF">L249_6920</name>
</gene>
<evidence type="ECO:0000313" key="2">
    <source>
        <dbReference type="Proteomes" id="UP000253664"/>
    </source>
</evidence>
<dbReference type="AlphaFoldDB" id="A0A367LLC6"/>
<comment type="caution">
    <text evidence="1">The sequence shown here is derived from an EMBL/GenBank/DDBJ whole genome shotgun (WGS) entry which is preliminary data.</text>
</comment>
<dbReference type="Proteomes" id="UP000253664">
    <property type="component" value="Unassembled WGS sequence"/>
</dbReference>
<reference evidence="1 2" key="1">
    <citation type="journal article" date="2015" name="BMC Genomics">
        <title>Insights from the genome of Ophiocordyceps polyrhachis-furcata to pathogenicity and host specificity in insect fungi.</title>
        <authorList>
            <person name="Wichadakul D."/>
            <person name="Kobmoo N."/>
            <person name="Ingsriswang S."/>
            <person name="Tangphatsornruang S."/>
            <person name="Chantasingh D."/>
            <person name="Luangsa-ard J.J."/>
            <person name="Eurwilaichitr L."/>
        </authorList>
    </citation>
    <scope>NUCLEOTIDE SEQUENCE [LARGE SCALE GENOMIC DNA]</scope>
    <source>
        <strain evidence="1 2">BCC 54312</strain>
    </source>
</reference>
<proteinExistence type="predicted"/>
<name>A0A367LLC6_9HYPO</name>
<accession>A0A367LLC6</accession>
<evidence type="ECO:0000313" key="1">
    <source>
        <dbReference type="EMBL" id="RCI15233.1"/>
    </source>
</evidence>